<evidence type="ECO:0000256" key="4">
    <source>
        <dbReference type="ARBA" id="ARBA00023015"/>
    </source>
</evidence>
<dbReference type="PANTHER" id="PTHR12081">
    <property type="entry name" value="TRANSCRIPTION FACTOR E2F"/>
    <property type="match status" value="1"/>
</dbReference>
<evidence type="ECO:0000256" key="6">
    <source>
        <dbReference type="ARBA" id="ARBA00023163"/>
    </source>
</evidence>
<evidence type="ECO:0000256" key="3">
    <source>
        <dbReference type="ARBA" id="ARBA00022491"/>
    </source>
</evidence>
<comment type="caution">
    <text evidence="11">The sequence shown here is derived from an EMBL/GenBank/DDBJ whole genome shotgun (WGS) entry which is preliminary data.</text>
</comment>
<dbReference type="Pfam" id="PF02319">
    <property type="entry name" value="WHD_E2F_TDP"/>
    <property type="match status" value="1"/>
</dbReference>
<evidence type="ECO:0000256" key="1">
    <source>
        <dbReference type="ARBA" id="ARBA00004123"/>
    </source>
</evidence>
<dbReference type="InterPro" id="IPR003316">
    <property type="entry name" value="E2F_WHTH_DNA-bd_dom"/>
</dbReference>
<dbReference type="Gene3D" id="1.10.10.10">
    <property type="entry name" value="Winged helix-like DNA-binding domain superfamily/Winged helix DNA-binding domain"/>
    <property type="match status" value="1"/>
</dbReference>
<dbReference type="PANTHER" id="PTHR12081:SF106">
    <property type="entry name" value="E2F TRANSCRIPTION FACTOR-LIKE E2FE"/>
    <property type="match status" value="1"/>
</dbReference>
<dbReference type="FunFam" id="1.10.10.10:FF:000073">
    <property type="entry name" value="E2F transcription factor 8"/>
    <property type="match status" value="1"/>
</dbReference>
<dbReference type="InterPro" id="IPR036390">
    <property type="entry name" value="WH_DNA-bd_sf"/>
</dbReference>
<keyword evidence="5 9" id="KW-0238">DNA-binding</keyword>
<dbReference type="InterPro" id="IPR015633">
    <property type="entry name" value="E2F"/>
</dbReference>
<evidence type="ECO:0000256" key="2">
    <source>
        <dbReference type="ARBA" id="ARBA00010940"/>
    </source>
</evidence>
<dbReference type="GO" id="GO:0090575">
    <property type="term" value="C:RNA polymerase II transcription regulator complex"/>
    <property type="evidence" value="ECO:0007669"/>
    <property type="project" value="TreeGrafter"/>
</dbReference>
<evidence type="ECO:0000256" key="7">
    <source>
        <dbReference type="ARBA" id="ARBA00023242"/>
    </source>
</evidence>
<keyword evidence="12" id="KW-1185">Reference proteome</keyword>
<keyword evidence="3" id="KW-0678">Repressor</keyword>
<dbReference type="SMART" id="SM01372">
    <property type="entry name" value="E2F_TDP"/>
    <property type="match status" value="1"/>
</dbReference>
<evidence type="ECO:0000256" key="5">
    <source>
        <dbReference type="ARBA" id="ARBA00023125"/>
    </source>
</evidence>
<dbReference type="GO" id="GO:0000981">
    <property type="term" value="F:DNA-binding transcription factor activity, RNA polymerase II-specific"/>
    <property type="evidence" value="ECO:0007669"/>
    <property type="project" value="TreeGrafter"/>
</dbReference>
<proteinExistence type="inferred from homology"/>
<dbReference type="AlphaFoldDB" id="A0AA89BCQ6"/>
<dbReference type="Proteomes" id="UP001188597">
    <property type="component" value="Unassembled WGS sequence"/>
</dbReference>
<evidence type="ECO:0000256" key="9">
    <source>
        <dbReference type="RuleBase" id="RU003796"/>
    </source>
</evidence>
<dbReference type="InterPro" id="IPR036388">
    <property type="entry name" value="WH-like_DNA-bd_sf"/>
</dbReference>
<comment type="subcellular location">
    <subcellularLocation>
        <location evidence="1 9">Nucleus</location>
    </subcellularLocation>
</comment>
<evidence type="ECO:0000313" key="12">
    <source>
        <dbReference type="Proteomes" id="UP001188597"/>
    </source>
</evidence>
<gene>
    <name evidence="11" type="ORF">RJ639_034604</name>
</gene>
<reference evidence="11" key="1">
    <citation type="submission" date="2022-12" db="EMBL/GenBank/DDBJ databases">
        <title>Draft genome assemblies for two species of Escallonia (Escalloniales).</title>
        <authorList>
            <person name="Chanderbali A."/>
            <person name="Dervinis C."/>
            <person name="Anghel I."/>
            <person name="Soltis D."/>
            <person name="Soltis P."/>
            <person name="Zapata F."/>
        </authorList>
    </citation>
    <scope>NUCLEOTIDE SEQUENCE</scope>
    <source>
        <strain evidence="11">UCBG64.0493</strain>
        <tissue evidence="11">Leaf</tissue>
    </source>
</reference>
<feature type="non-terminal residue" evidence="11">
    <location>
        <position position="109"/>
    </location>
</feature>
<organism evidence="11 12">
    <name type="scientific">Escallonia herrerae</name>
    <dbReference type="NCBI Taxonomy" id="1293975"/>
    <lineage>
        <taxon>Eukaryota</taxon>
        <taxon>Viridiplantae</taxon>
        <taxon>Streptophyta</taxon>
        <taxon>Embryophyta</taxon>
        <taxon>Tracheophyta</taxon>
        <taxon>Spermatophyta</taxon>
        <taxon>Magnoliopsida</taxon>
        <taxon>eudicotyledons</taxon>
        <taxon>Gunneridae</taxon>
        <taxon>Pentapetalae</taxon>
        <taxon>asterids</taxon>
        <taxon>campanulids</taxon>
        <taxon>Escalloniales</taxon>
        <taxon>Escalloniaceae</taxon>
        <taxon>Escallonia</taxon>
    </lineage>
</organism>
<dbReference type="EMBL" id="JAVXUP010000165">
    <property type="protein sequence ID" value="KAK3035788.1"/>
    <property type="molecule type" value="Genomic_DNA"/>
</dbReference>
<accession>A0AA89BCQ6</accession>
<comment type="similarity">
    <text evidence="2 9">Belongs to the E2F/DP family.</text>
</comment>
<dbReference type="SUPFAM" id="SSF46785">
    <property type="entry name" value="Winged helix' DNA-binding domain"/>
    <property type="match status" value="1"/>
</dbReference>
<evidence type="ECO:0000259" key="10">
    <source>
        <dbReference type="SMART" id="SM01372"/>
    </source>
</evidence>
<keyword evidence="7 9" id="KW-0539">Nucleus</keyword>
<sequence>MAAQHQESGSRHHTYCRKQKSLGLLCSNFLSLYDRDGIETVGLDDAATRLGVERRRIYDIVNVLESIGVLARKAKNRYTWRGLAAIPRALDQLKREGLRDNCGGTSYLK</sequence>
<name>A0AA89BCQ6_9ASTE</name>
<protein>
    <recommendedName>
        <fullName evidence="10">E2F/DP family winged-helix DNA-binding domain-containing protein</fullName>
    </recommendedName>
</protein>
<feature type="domain" description="E2F/DP family winged-helix DNA-binding" evidence="10">
    <location>
        <begin position="17"/>
        <end position="82"/>
    </location>
</feature>
<keyword evidence="6 9" id="KW-0804">Transcription</keyword>
<evidence type="ECO:0000256" key="8">
    <source>
        <dbReference type="ARBA" id="ARBA00023306"/>
    </source>
</evidence>
<keyword evidence="8" id="KW-0131">Cell cycle</keyword>
<evidence type="ECO:0000313" key="11">
    <source>
        <dbReference type="EMBL" id="KAK3035788.1"/>
    </source>
</evidence>
<dbReference type="GO" id="GO:0000978">
    <property type="term" value="F:RNA polymerase II cis-regulatory region sequence-specific DNA binding"/>
    <property type="evidence" value="ECO:0007669"/>
    <property type="project" value="InterPro"/>
</dbReference>
<keyword evidence="4 9" id="KW-0805">Transcription regulation</keyword>